<dbReference type="SUPFAM" id="SSF48264">
    <property type="entry name" value="Cytochrome P450"/>
    <property type="match status" value="1"/>
</dbReference>
<dbReference type="PANTHER" id="PTHR24302">
    <property type="entry name" value="CYTOCHROME P450 FAMILY 3"/>
    <property type="match status" value="1"/>
</dbReference>
<comment type="similarity">
    <text evidence="2">Belongs to the cytochrome P450 family.</text>
</comment>
<organism evidence="8 10">
    <name type="scientific">Dinothrombium tinctorium</name>
    <dbReference type="NCBI Taxonomy" id="1965070"/>
    <lineage>
        <taxon>Eukaryota</taxon>
        <taxon>Metazoa</taxon>
        <taxon>Ecdysozoa</taxon>
        <taxon>Arthropoda</taxon>
        <taxon>Chelicerata</taxon>
        <taxon>Arachnida</taxon>
        <taxon>Acari</taxon>
        <taxon>Acariformes</taxon>
        <taxon>Trombidiformes</taxon>
        <taxon>Prostigmata</taxon>
        <taxon>Anystina</taxon>
        <taxon>Parasitengona</taxon>
        <taxon>Trombidioidea</taxon>
        <taxon>Trombidiidae</taxon>
        <taxon>Dinothrombium</taxon>
    </lineage>
</organism>
<dbReference type="Pfam" id="PF00067">
    <property type="entry name" value="p450"/>
    <property type="match status" value="1"/>
</dbReference>
<dbReference type="InterPro" id="IPR002402">
    <property type="entry name" value="Cyt_P450_E_grp-II"/>
</dbReference>
<evidence type="ECO:0000256" key="6">
    <source>
        <dbReference type="ARBA" id="ARBA00023004"/>
    </source>
</evidence>
<keyword evidence="7" id="KW-0503">Monooxygenase</keyword>
<evidence type="ECO:0000256" key="3">
    <source>
        <dbReference type="ARBA" id="ARBA00022617"/>
    </source>
</evidence>
<comment type="caution">
    <text evidence="8">The sequence shown here is derived from an EMBL/GenBank/DDBJ whole genome shotgun (WGS) entry which is preliminary data.</text>
</comment>
<dbReference type="PANTHER" id="PTHR24302:SF15">
    <property type="entry name" value="FATTY-ACID PEROXYGENASE"/>
    <property type="match status" value="1"/>
</dbReference>
<dbReference type="Proteomes" id="UP000285301">
    <property type="component" value="Unassembled WGS sequence"/>
</dbReference>
<evidence type="ECO:0000313" key="10">
    <source>
        <dbReference type="Proteomes" id="UP000285301"/>
    </source>
</evidence>
<dbReference type="InterPro" id="IPR050705">
    <property type="entry name" value="Cytochrome_P450_3A"/>
</dbReference>
<keyword evidence="3" id="KW-0349">Heme</keyword>
<feature type="non-terminal residue" evidence="8">
    <location>
        <position position="166"/>
    </location>
</feature>
<keyword evidence="4" id="KW-0479">Metal-binding</keyword>
<keyword evidence="5" id="KW-0560">Oxidoreductase</keyword>
<evidence type="ECO:0000256" key="1">
    <source>
        <dbReference type="ARBA" id="ARBA00001971"/>
    </source>
</evidence>
<dbReference type="EMBL" id="NCKU01000797">
    <property type="protein sequence ID" value="RWS14119.1"/>
    <property type="molecule type" value="Genomic_DNA"/>
</dbReference>
<feature type="non-terminal residue" evidence="8">
    <location>
        <position position="1"/>
    </location>
</feature>
<keyword evidence="6" id="KW-0408">Iron</keyword>
<name>A0A3S4RBL9_9ACAR</name>
<evidence type="ECO:0000313" key="9">
    <source>
        <dbReference type="EMBL" id="RWS14124.1"/>
    </source>
</evidence>
<dbReference type="GO" id="GO:0008395">
    <property type="term" value="F:steroid hydroxylase activity"/>
    <property type="evidence" value="ECO:0007669"/>
    <property type="project" value="TreeGrafter"/>
</dbReference>
<reference evidence="8" key="2">
    <citation type="submission" date="2018-11" db="EMBL/GenBank/DDBJ databases">
        <title>Trombidioid mite genomics.</title>
        <authorList>
            <person name="Dong X."/>
        </authorList>
    </citation>
    <scope>NUCLEOTIDE SEQUENCE</scope>
    <source>
        <strain evidence="8">UoL-WK</strain>
    </source>
</reference>
<dbReference type="Gene3D" id="1.10.630.10">
    <property type="entry name" value="Cytochrome P450"/>
    <property type="match status" value="1"/>
</dbReference>
<keyword evidence="10" id="KW-1185">Reference proteome</keyword>
<sequence>KKFNVWKAQNVRGPTPIPIFGNFADSLFKPMQFVDMERANKYGRIYGVYDGTVPSLVVSDPDLLKQVLVKNFNLFPNRRPFEVNDPIAERALDLLRDEEWKRIRSIVTPTFSSGKIRRMKPLIMQCVQNTLHYLDEVAARNEHLNLKSFWDQFTLSVIAKCCFALN</sequence>
<dbReference type="STRING" id="1965070.A0A3S4RBL9"/>
<protein>
    <submittedName>
        <fullName evidence="8">Cytochrome P450-like protein</fullName>
    </submittedName>
</protein>
<dbReference type="GO" id="GO:0016705">
    <property type="term" value="F:oxidoreductase activity, acting on paired donors, with incorporation or reduction of molecular oxygen"/>
    <property type="evidence" value="ECO:0007669"/>
    <property type="project" value="InterPro"/>
</dbReference>
<gene>
    <name evidence="9" type="ORF">B4U79_08307</name>
    <name evidence="8" type="ORF">B4U79_12990</name>
</gene>
<evidence type="ECO:0000256" key="7">
    <source>
        <dbReference type="ARBA" id="ARBA00023033"/>
    </source>
</evidence>
<dbReference type="PRINTS" id="PR00464">
    <property type="entry name" value="EP450II"/>
</dbReference>
<evidence type="ECO:0000256" key="2">
    <source>
        <dbReference type="ARBA" id="ARBA00010617"/>
    </source>
</evidence>
<dbReference type="AlphaFoldDB" id="A0A3S4RBL9"/>
<evidence type="ECO:0000256" key="5">
    <source>
        <dbReference type="ARBA" id="ARBA00023002"/>
    </source>
</evidence>
<dbReference type="InterPro" id="IPR036396">
    <property type="entry name" value="Cyt_P450_sf"/>
</dbReference>
<proteinExistence type="inferred from homology"/>
<evidence type="ECO:0000313" key="8">
    <source>
        <dbReference type="EMBL" id="RWS14119.1"/>
    </source>
</evidence>
<comment type="cofactor">
    <cofactor evidence="1">
        <name>heme</name>
        <dbReference type="ChEBI" id="CHEBI:30413"/>
    </cofactor>
</comment>
<dbReference type="GO" id="GO:0005506">
    <property type="term" value="F:iron ion binding"/>
    <property type="evidence" value="ECO:0007669"/>
    <property type="project" value="InterPro"/>
</dbReference>
<dbReference type="OrthoDB" id="6435524at2759"/>
<reference evidence="8 10" key="1">
    <citation type="journal article" date="2018" name="Gigascience">
        <title>Genomes of trombidid mites reveal novel predicted allergens and laterally-transferred genes associated with secondary metabolism.</title>
        <authorList>
            <person name="Dong X."/>
            <person name="Chaisiri K."/>
            <person name="Xia D."/>
            <person name="Armstrong S.D."/>
            <person name="Fang Y."/>
            <person name="Donnelly M.J."/>
            <person name="Kadowaki T."/>
            <person name="McGarry J.W."/>
            <person name="Darby A.C."/>
            <person name="Makepeace B.L."/>
        </authorList>
    </citation>
    <scope>NUCLEOTIDE SEQUENCE [LARGE SCALE GENOMIC DNA]</scope>
    <source>
        <strain evidence="8">UoL-WK</strain>
    </source>
</reference>
<dbReference type="InterPro" id="IPR001128">
    <property type="entry name" value="Cyt_P450"/>
</dbReference>
<accession>A0A3S4RBL9</accession>
<dbReference type="GO" id="GO:0020037">
    <property type="term" value="F:heme binding"/>
    <property type="evidence" value="ECO:0007669"/>
    <property type="project" value="InterPro"/>
</dbReference>
<dbReference type="EMBL" id="NCKU01000796">
    <property type="protein sequence ID" value="RWS14124.1"/>
    <property type="molecule type" value="Genomic_DNA"/>
</dbReference>
<evidence type="ECO:0000256" key="4">
    <source>
        <dbReference type="ARBA" id="ARBA00022723"/>
    </source>
</evidence>